<protein>
    <submittedName>
        <fullName evidence="2">Uncharacterized protein</fullName>
    </submittedName>
</protein>
<feature type="transmembrane region" description="Helical" evidence="1">
    <location>
        <begin position="41"/>
        <end position="63"/>
    </location>
</feature>
<sequence>MLAATFQTAAFLFLLLVAVLVVAVFIAFIAKPLDRLPRPSLTTVLLYLAAELAALVVAVWLVVQVSEFELLPVLIALAIAAVVFAPQLVARIPLPAAVTGLLGKR</sequence>
<name>A0A933VUB6_RHOPL</name>
<dbReference type="AlphaFoldDB" id="A0A933VUB6"/>
<feature type="transmembrane region" description="Helical" evidence="1">
    <location>
        <begin position="75"/>
        <end position="102"/>
    </location>
</feature>
<feature type="transmembrane region" description="Helical" evidence="1">
    <location>
        <begin position="6"/>
        <end position="29"/>
    </location>
</feature>
<evidence type="ECO:0000256" key="1">
    <source>
        <dbReference type="SAM" id="Phobius"/>
    </source>
</evidence>
<organism evidence="2 3">
    <name type="scientific">Rhodopseudomonas palustris</name>
    <dbReference type="NCBI Taxonomy" id="1076"/>
    <lineage>
        <taxon>Bacteria</taxon>
        <taxon>Pseudomonadati</taxon>
        <taxon>Pseudomonadota</taxon>
        <taxon>Alphaproteobacteria</taxon>
        <taxon>Hyphomicrobiales</taxon>
        <taxon>Nitrobacteraceae</taxon>
        <taxon>Rhodopseudomonas</taxon>
    </lineage>
</organism>
<keyword evidence="1" id="KW-0472">Membrane</keyword>
<keyword evidence="1" id="KW-0812">Transmembrane</keyword>
<evidence type="ECO:0000313" key="2">
    <source>
        <dbReference type="EMBL" id="MBI5129664.1"/>
    </source>
</evidence>
<proteinExistence type="predicted"/>
<dbReference type="EMBL" id="JACRJB010000025">
    <property type="protein sequence ID" value="MBI5129664.1"/>
    <property type="molecule type" value="Genomic_DNA"/>
</dbReference>
<keyword evidence="1" id="KW-1133">Transmembrane helix</keyword>
<dbReference type="Proteomes" id="UP000782519">
    <property type="component" value="Unassembled WGS sequence"/>
</dbReference>
<reference evidence="2" key="1">
    <citation type="submission" date="2020-07" db="EMBL/GenBank/DDBJ databases">
        <title>Huge and variable diversity of episymbiotic CPR bacteria and DPANN archaea in groundwater ecosystems.</title>
        <authorList>
            <person name="He C.Y."/>
            <person name="Keren R."/>
            <person name="Whittaker M."/>
            <person name="Farag I.F."/>
            <person name="Doudna J."/>
            <person name="Cate J.H.D."/>
            <person name="Banfield J.F."/>
        </authorList>
    </citation>
    <scope>NUCLEOTIDE SEQUENCE</scope>
    <source>
        <strain evidence="2">NC_groundwater_1818_Pr3_B-0.1um_66_35</strain>
    </source>
</reference>
<evidence type="ECO:0000313" key="3">
    <source>
        <dbReference type="Proteomes" id="UP000782519"/>
    </source>
</evidence>
<gene>
    <name evidence="2" type="ORF">HZA66_09500</name>
</gene>
<comment type="caution">
    <text evidence="2">The sequence shown here is derived from an EMBL/GenBank/DDBJ whole genome shotgun (WGS) entry which is preliminary data.</text>
</comment>
<accession>A0A933VUB6</accession>